<evidence type="ECO:0000313" key="2">
    <source>
        <dbReference type="EMBL" id="KAG5457107.1"/>
    </source>
</evidence>
<dbReference type="Proteomes" id="UP000673691">
    <property type="component" value="Unassembled WGS sequence"/>
</dbReference>
<name>A0A8H7ZPQ0_9FUNG</name>
<accession>A0A8H7ZPQ0</accession>
<feature type="compositionally biased region" description="Low complexity" evidence="1">
    <location>
        <begin position="90"/>
        <end position="115"/>
    </location>
</feature>
<protein>
    <submittedName>
        <fullName evidence="2">Uncharacterized protein</fullName>
    </submittedName>
</protein>
<dbReference type="EMBL" id="JAEFCI010010620">
    <property type="protein sequence ID" value="KAG5457107.1"/>
    <property type="molecule type" value="Genomic_DNA"/>
</dbReference>
<gene>
    <name evidence="2" type="ORF">BJ554DRAFT_2971</name>
</gene>
<evidence type="ECO:0000256" key="1">
    <source>
        <dbReference type="SAM" id="MobiDB-lite"/>
    </source>
</evidence>
<dbReference type="AlphaFoldDB" id="A0A8H7ZPQ0"/>
<sequence length="135" mass="14665">MYVYQGPPLLQFPPRPWKQQRAERAPGPRAGGPSAFHPVPGHAHDHRSAPQQQHRPTQQQFQYPPSPHHQQQERPPVEHVLPSGPGGGLSSSAAPAVQQRPPEAGSAASPIPSAPRLEEVTDAPPSYEEIDSKLI</sequence>
<keyword evidence="3" id="KW-1185">Reference proteome</keyword>
<proteinExistence type="predicted"/>
<feature type="compositionally biased region" description="Low complexity" evidence="1">
    <location>
        <begin position="50"/>
        <end position="63"/>
    </location>
</feature>
<reference evidence="2 3" key="1">
    <citation type="journal article" name="Sci. Rep.">
        <title>Genome-scale phylogenetic analyses confirm Olpidium as the closest living zoosporic fungus to the non-flagellated, terrestrial fungi.</title>
        <authorList>
            <person name="Chang Y."/>
            <person name="Rochon D."/>
            <person name="Sekimoto S."/>
            <person name="Wang Y."/>
            <person name="Chovatia M."/>
            <person name="Sandor L."/>
            <person name="Salamov A."/>
            <person name="Grigoriev I.V."/>
            <person name="Stajich J.E."/>
            <person name="Spatafora J.W."/>
        </authorList>
    </citation>
    <scope>NUCLEOTIDE SEQUENCE [LARGE SCALE GENOMIC DNA]</scope>
    <source>
        <strain evidence="2">S191</strain>
    </source>
</reference>
<organism evidence="2 3">
    <name type="scientific">Olpidium bornovanus</name>
    <dbReference type="NCBI Taxonomy" id="278681"/>
    <lineage>
        <taxon>Eukaryota</taxon>
        <taxon>Fungi</taxon>
        <taxon>Fungi incertae sedis</taxon>
        <taxon>Olpidiomycota</taxon>
        <taxon>Olpidiomycotina</taxon>
        <taxon>Olpidiomycetes</taxon>
        <taxon>Olpidiales</taxon>
        <taxon>Olpidiaceae</taxon>
        <taxon>Olpidium</taxon>
    </lineage>
</organism>
<feature type="region of interest" description="Disordered" evidence="1">
    <location>
        <begin position="1"/>
        <end position="135"/>
    </location>
</feature>
<evidence type="ECO:0000313" key="3">
    <source>
        <dbReference type="Proteomes" id="UP000673691"/>
    </source>
</evidence>
<comment type="caution">
    <text evidence="2">The sequence shown here is derived from an EMBL/GenBank/DDBJ whole genome shotgun (WGS) entry which is preliminary data.</text>
</comment>